<evidence type="ECO:0000313" key="4">
    <source>
        <dbReference type="Proteomes" id="UP000274762"/>
    </source>
</evidence>
<dbReference type="AlphaFoldDB" id="A0A495JZ00"/>
<reference evidence="3 4" key="1">
    <citation type="submission" date="2018-10" db="EMBL/GenBank/DDBJ databases">
        <title>Sequencing the genomes of 1000 actinobacteria strains.</title>
        <authorList>
            <person name="Klenk H.-P."/>
        </authorList>
    </citation>
    <scope>NUCLEOTIDE SEQUENCE [LARGE SCALE GENOMIC DNA]</scope>
    <source>
        <strain evidence="3 4">DSM 44343</strain>
    </source>
</reference>
<feature type="transmembrane region" description="Helical" evidence="1">
    <location>
        <begin position="20"/>
        <end position="39"/>
    </location>
</feature>
<evidence type="ECO:0000313" key="3">
    <source>
        <dbReference type="EMBL" id="RKR94186.1"/>
    </source>
</evidence>
<dbReference type="EMBL" id="RBKV01000001">
    <property type="protein sequence ID" value="RKR94186.1"/>
    <property type="molecule type" value="Genomic_DNA"/>
</dbReference>
<name>A0A495JZ00_WILMA</name>
<dbReference type="CDD" id="cd00229">
    <property type="entry name" value="SGNH_hydrolase"/>
    <property type="match status" value="1"/>
</dbReference>
<sequence length="279" mass="29577">MIPDMGVTRRQLPAIRGKAIVGIAIAVAALLLIVGGLIYDQNRSSTDSAAPQVTLSTTEAPGPMPPLLAVVGDSYTGGSDMGGRGAQNWLPLLAEKLDYLPCGFPVGGSGWTSGRSGFTFGARVDWAVELDPDLIIFFNGVNDLKSPTTQAGRDADAALSDLRAKDPDVPVVVIGPVLVQDASAGKTKEMANGIRAATLKHDAFWVDPVAEGWFAGPDRELIGSDQFHPTNEGMAYLSRKIEESLTALNLAKLPERKRDYWACNVPTVPDPTTPTTPPQ</sequence>
<dbReference type="Proteomes" id="UP000274762">
    <property type="component" value="Unassembled WGS sequence"/>
</dbReference>
<keyword evidence="1" id="KW-0472">Membrane</keyword>
<dbReference type="SUPFAM" id="SSF52266">
    <property type="entry name" value="SGNH hydrolase"/>
    <property type="match status" value="1"/>
</dbReference>
<dbReference type="InterPro" id="IPR053140">
    <property type="entry name" value="GDSL_Rv0518-like"/>
</dbReference>
<keyword evidence="1" id="KW-0812">Transmembrane</keyword>
<evidence type="ECO:0000259" key="2">
    <source>
        <dbReference type="Pfam" id="PF13472"/>
    </source>
</evidence>
<accession>A0A495JZ00</accession>
<evidence type="ECO:0000256" key="1">
    <source>
        <dbReference type="SAM" id="Phobius"/>
    </source>
</evidence>
<feature type="domain" description="SGNH hydrolase-type esterase" evidence="2">
    <location>
        <begin position="70"/>
        <end position="235"/>
    </location>
</feature>
<dbReference type="PANTHER" id="PTHR43784:SF2">
    <property type="entry name" value="GDSL-LIKE LIPASE_ACYLHYDROLASE, PUTATIVE (AFU_ORTHOLOGUE AFUA_2G00820)-RELATED"/>
    <property type="match status" value="1"/>
</dbReference>
<dbReference type="Pfam" id="PF13472">
    <property type="entry name" value="Lipase_GDSL_2"/>
    <property type="match status" value="1"/>
</dbReference>
<proteinExistence type="predicted"/>
<protein>
    <submittedName>
        <fullName evidence="3">Lysophospholipase L1-like esterase</fullName>
    </submittedName>
</protein>
<dbReference type="PANTHER" id="PTHR43784">
    <property type="entry name" value="GDSL-LIKE LIPASE/ACYLHYDROLASE, PUTATIVE (AFU_ORTHOLOGUE AFUA_2G00820)-RELATED"/>
    <property type="match status" value="1"/>
</dbReference>
<keyword evidence="1" id="KW-1133">Transmembrane helix</keyword>
<gene>
    <name evidence="3" type="ORF">DFJ75_0977</name>
</gene>
<comment type="caution">
    <text evidence="3">The sequence shown here is derived from an EMBL/GenBank/DDBJ whole genome shotgun (WGS) entry which is preliminary data.</text>
</comment>
<dbReference type="InterPro" id="IPR013830">
    <property type="entry name" value="SGNH_hydro"/>
</dbReference>
<organism evidence="3 4">
    <name type="scientific">Williamsia marianensis</name>
    <dbReference type="NCBI Taxonomy" id="85044"/>
    <lineage>
        <taxon>Bacteria</taxon>
        <taxon>Bacillati</taxon>
        <taxon>Actinomycetota</taxon>
        <taxon>Actinomycetes</taxon>
        <taxon>Mycobacteriales</taxon>
        <taxon>Nocardiaceae</taxon>
        <taxon>Williamsia</taxon>
    </lineage>
</organism>
<dbReference type="InterPro" id="IPR036514">
    <property type="entry name" value="SGNH_hydro_sf"/>
</dbReference>
<dbReference type="Gene3D" id="3.40.50.1110">
    <property type="entry name" value="SGNH hydrolase"/>
    <property type="match status" value="1"/>
</dbReference>